<dbReference type="PROSITE" id="PS51257">
    <property type="entry name" value="PROKAR_LIPOPROTEIN"/>
    <property type="match status" value="1"/>
</dbReference>
<dbReference type="AlphaFoldDB" id="A0A5J4FZK2"/>
<evidence type="ECO:0000313" key="1">
    <source>
        <dbReference type="EMBL" id="GEQ85616.1"/>
    </source>
</evidence>
<accession>A0A5J4FZK2</accession>
<dbReference type="EMBL" id="BKCF01000001">
    <property type="protein sequence ID" value="GEQ85616.1"/>
    <property type="molecule type" value="Genomic_DNA"/>
</dbReference>
<sequence length="182" mass="20898">MLNYKNFLFIFSLLCVLFTSCVRDTDFEQSKEITLRPVVELNLIYFDVNASQFYDSIANTPILTVRDTTALDFLDGEDISDAIKRAEFFFKFENEIPRDFQVDFDFISENDELTYSTQTTVNQGTSEQIETTIFEPIVEEEEIDQLTTANRVVVKVTIPSSSATLTGNLNLQSKVTYFLEID</sequence>
<name>A0A5J4FZK2_9FLAO</name>
<dbReference type="Proteomes" id="UP000326994">
    <property type="component" value="Unassembled WGS sequence"/>
</dbReference>
<dbReference type="RefSeq" id="WP_151893523.1">
    <property type="nucleotide sequence ID" value="NZ_BKCF01000001.1"/>
</dbReference>
<evidence type="ECO:0000313" key="2">
    <source>
        <dbReference type="Proteomes" id="UP000326994"/>
    </source>
</evidence>
<reference evidence="1 2" key="1">
    <citation type="submission" date="2019-08" db="EMBL/GenBank/DDBJ databases">
        <title>Ulvibacter marinistellae sp. nov., isolated from a starfish, Patiria pectinifera.</title>
        <authorList>
            <person name="Kawano K."/>
            <person name="Ushijima N."/>
            <person name="Kihara M."/>
            <person name="Itoh H."/>
        </authorList>
    </citation>
    <scope>NUCLEOTIDE SEQUENCE [LARGE SCALE GENOMIC DNA]</scope>
    <source>
        <strain evidence="1 2">KK4</strain>
    </source>
</reference>
<dbReference type="OrthoDB" id="1448832at2"/>
<comment type="caution">
    <text evidence="1">The sequence shown here is derived from an EMBL/GenBank/DDBJ whole genome shotgun (WGS) entry which is preliminary data.</text>
</comment>
<proteinExistence type="predicted"/>
<keyword evidence="2" id="KW-1185">Reference proteome</keyword>
<gene>
    <name evidence="1" type="ORF">ULMS_11240</name>
</gene>
<organism evidence="1 2">
    <name type="scientific">Patiriisocius marinistellae</name>
    <dbReference type="NCBI Taxonomy" id="2494560"/>
    <lineage>
        <taxon>Bacteria</taxon>
        <taxon>Pseudomonadati</taxon>
        <taxon>Bacteroidota</taxon>
        <taxon>Flavobacteriia</taxon>
        <taxon>Flavobacteriales</taxon>
        <taxon>Flavobacteriaceae</taxon>
        <taxon>Patiriisocius</taxon>
    </lineage>
</organism>
<protein>
    <submittedName>
        <fullName evidence="1">Uncharacterized protein</fullName>
    </submittedName>
</protein>